<dbReference type="InterPro" id="IPR001123">
    <property type="entry name" value="LeuE-type"/>
</dbReference>
<reference evidence="7 8" key="1">
    <citation type="submission" date="2022-01" db="EMBL/GenBank/DDBJ databases">
        <title>Whole genome-based taxonomy of the Shewanellaceae.</title>
        <authorList>
            <person name="Martin-Rodriguez A.J."/>
        </authorList>
    </citation>
    <scope>NUCLEOTIDE SEQUENCE [LARGE SCALE GENOMIC DNA]</scope>
    <source>
        <strain evidence="7 8">DSM 24955</strain>
    </source>
</reference>
<evidence type="ECO:0000256" key="6">
    <source>
        <dbReference type="SAM" id="Phobius"/>
    </source>
</evidence>
<dbReference type="RefSeq" id="WP_201530390.1">
    <property type="nucleotide sequence ID" value="NZ_JAKIKU010000025.1"/>
</dbReference>
<evidence type="ECO:0000256" key="4">
    <source>
        <dbReference type="ARBA" id="ARBA00022989"/>
    </source>
</evidence>
<proteinExistence type="predicted"/>
<keyword evidence="4 6" id="KW-1133">Transmembrane helix</keyword>
<dbReference type="Proteomes" id="UP001202134">
    <property type="component" value="Unassembled WGS sequence"/>
</dbReference>
<name>A0ABT0KVS8_9GAMM</name>
<comment type="subcellular location">
    <subcellularLocation>
        <location evidence="1">Cell membrane</location>
        <topology evidence="1">Multi-pass membrane protein</topology>
    </subcellularLocation>
</comment>
<keyword evidence="8" id="KW-1185">Reference proteome</keyword>
<gene>
    <name evidence="7" type="ORF">L2737_21890</name>
</gene>
<feature type="transmembrane region" description="Helical" evidence="6">
    <location>
        <begin position="6"/>
        <end position="29"/>
    </location>
</feature>
<evidence type="ECO:0000256" key="5">
    <source>
        <dbReference type="ARBA" id="ARBA00023136"/>
    </source>
</evidence>
<protein>
    <submittedName>
        <fullName evidence="7">LysE family translocator</fullName>
    </submittedName>
</protein>
<feature type="transmembrane region" description="Helical" evidence="6">
    <location>
        <begin position="41"/>
        <end position="66"/>
    </location>
</feature>
<feature type="transmembrane region" description="Helical" evidence="6">
    <location>
        <begin position="118"/>
        <end position="139"/>
    </location>
</feature>
<accession>A0ABT0KVS8</accession>
<comment type="caution">
    <text evidence="7">The sequence shown here is derived from an EMBL/GenBank/DDBJ whole genome shotgun (WGS) entry which is preliminary data.</text>
</comment>
<feature type="transmembrane region" description="Helical" evidence="6">
    <location>
        <begin position="72"/>
        <end position="92"/>
    </location>
</feature>
<evidence type="ECO:0000313" key="8">
    <source>
        <dbReference type="Proteomes" id="UP001202134"/>
    </source>
</evidence>
<evidence type="ECO:0000256" key="2">
    <source>
        <dbReference type="ARBA" id="ARBA00022475"/>
    </source>
</evidence>
<keyword evidence="2" id="KW-1003">Cell membrane</keyword>
<organism evidence="7 8">
    <name type="scientific">Shewanella electrodiphila</name>
    <dbReference type="NCBI Taxonomy" id="934143"/>
    <lineage>
        <taxon>Bacteria</taxon>
        <taxon>Pseudomonadati</taxon>
        <taxon>Pseudomonadota</taxon>
        <taxon>Gammaproteobacteria</taxon>
        <taxon>Alteromonadales</taxon>
        <taxon>Shewanellaceae</taxon>
        <taxon>Shewanella</taxon>
    </lineage>
</organism>
<dbReference type="Pfam" id="PF01810">
    <property type="entry name" value="LysE"/>
    <property type="match status" value="1"/>
</dbReference>
<sequence>MIDYSLLFTYFSAVLLFLGTPGPVTVLVVSASVKGGFRAGLATVAGTNAASLILIAISFIILQGVFSVSETAMLWLSFLGAFYLIYFSINIVKDKIDINQTVKESSVLVTKNHFKDGFLIGISNPKDVIFFIAFFPLFLKVSSDIYSSMLILTLVWIALDYSILSIYSFIFSKVSNNKIANTISKSSGLILLFIAIYILWETSRRLFL</sequence>
<keyword evidence="3 6" id="KW-0812">Transmembrane</keyword>
<evidence type="ECO:0000256" key="3">
    <source>
        <dbReference type="ARBA" id="ARBA00022692"/>
    </source>
</evidence>
<dbReference type="PANTHER" id="PTHR30086">
    <property type="entry name" value="ARGININE EXPORTER PROTEIN ARGO"/>
    <property type="match status" value="1"/>
</dbReference>
<feature type="transmembrane region" description="Helical" evidence="6">
    <location>
        <begin position="145"/>
        <end position="170"/>
    </location>
</feature>
<dbReference type="EMBL" id="JAKIKU010000025">
    <property type="protein sequence ID" value="MCL1047955.1"/>
    <property type="molecule type" value="Genomic_DNA"/>
</dbReference>
<keyword evidence="5 6" id="KW-0472">Membrane</keyword>
<evidence type="ECO:0000313" key="7">
    <source>
        <dbReference type="EMBL" id="MCL1047955.1"/>
    </source>
</evidence>
<feature type="transmembrane region" description="Helical" evidence="6">
    <location>
        <begin position="182"/>
        <end position="200"/>
    </location>
</feature>
<evidence type="ECO:0000256" key="1">
    <source>
        <dbReference type="ARBA" id="ARBA00004651"/>
    </source>
</evidence>
<dbReference type="PANTHER" id="PTHR30086:SF20">
    <property type="entry name" value="ARGININE EXPORTER PROTEIN ARGO-RELATED"/>
    <property type="match status" value="1"/>
</dbReference>